<feature type="compositionally biased region" description="Acidic residues" evidence="2">
    <location>
        <begin position="362"/>
        <end position="373"/>
    </location>
</feature>
<gene>
    <name evidence="4" type="primary">Rubcnl</name>
</gene>
<feature type="region of interest" description="Disordered" evidence="2">
    <location>
        <begin position="22"/>
        <end position="41"/>
    </location>
</feature>
<dbReference type="Ensembl" id="ENSRNOT00000139385.1">
    <property type="protein sequence ID" value="ENSRNOP00000112320.1"/>
    <property type="gene ID" value="ENSRNOG00000022760.8"/>
</dbReference>
<keyword evidence="1" id="KW-0072">Autophagy</keyword>
<dbReference type="RGD" id="1304929">
    <property type="gene designation" value="Rubcnl"/>
</dbReference>
<evidence type="ECO:0000313" key="4">
    <source>
        <dbReference type="Ensembl" id="ENSRNOP00000112320.1"/>
    </source>
</evidence>
<dbReference type="PANTHER" id="PTHR45971">
    <property type="entry name" value="PHOX (PX) DOMAIN-CONTAINING PROTEIN"/>
    <property type="match status" value="1"/>
</dbReference>
<dbReference type="GeneTree" id="ENSGT00940000160585"/>
<keyword evidence="5" id="KW-1185">Reference proteome</keyword>
<dbReference type="InterPro" id="IPR052428">
    <property type="entry name" value="Autophagy_HostDef_Reg"/>
</dbReference>
<dbReference type="SMART" id="SM01175">
    <property type="entry name" value="DUF4206"/>
    <property type="match status" value="1"/>
</dbReference>
<evidence type="ECO:0000256" key="2">
    <source>
        <dbReference type="SAM" id="MobiDB-lite"/>
    </source>
</evidence>
<proteinExistence type="predicted"/>
<dbReference type="Proteomes" id="UP000002494">
    <property type="component" value="Chromosome 15"/>
</dbReference>
<name>A0ABK0M510_RAT</name>
<feature type="region of interest" description="Disordered" evidence="2">
    <location>
        <begin position="356"/>
        <end position="375"/>
    </location>
</feature>
<reference evidence="4" key="3">
    <citation type="submission" date="2025-09" db="UniProtKB">
        <authorList>
            <consortium name="Ensembl"/>
        </authorList>
    </citation>
    <scope>IDENTIFICATION</scope>
    <source>
        <strain evidence="4">Brown Norway</strain>
    </source>
</reference>
<sequence>MNSRITPSGTTAIGELSFEHVHSTPGKMVSQSTGQQDYPMDSCERTSHAFQDADGLPSVLDTDQPACQLDVRLVRHKASWINPLCVQQPLRESGLQRPTAQNSENHVVVDTPSPSDLSILPQRDSLAEMSLSENTADVICNSSAYCSWGEKGDFFLATEEQEAHPQQKSLLKNPKAVATSPFSKASVHSESPHLTASTDDGDAQSSRSHSWNFFPLETFILPADMEKENVHFYAADLIISVIENLKCSLLSQQQPGSSGTEEASRSCGTGAEVTFHTHAKQEPDPSASSHTGCEELGKSNDLTEGCRGSYSSSESATCKSNLSLAGLLARELFRGFYKYWMLSEEVTRQPPGSLIPASSGVGEEEQAEEELDSSVDTAREVMLKSRVPGTEDWVPPPCQIILTVHPPVKRDIAVVAQNFFCAGCGTPIQPKFVKRLRYCEYLGKYFCDRCHSSAESCIPARILLMWDFRKYQVSDFSKWLLDSIWHQPIFNLLSGHHSLYAKVKELDRVKDIQEQLFHIKKLLKTCRFADSVLKEFEQVPSHLTDECHMFSMDDFLRTKKGLLAPLLKDILRASLAHVDSCELCQGKGFICEFCQSTTVIFPFQTMTCRRCAGCRACFHKQCFQSSRCPRCARIIARRQHSESLTGT</sequence>
<dbReference type="InterPro" id="IPR048569">
    <property type="entry name" value="RUBC_PIKBD"/>
</dbReference>
<organism evidence="4 5">
    <name type="scientific">Rattus norvegicus</name>
    <name type="common">Rat</name>
    <dbReference type="NCBI Taxonomy" id="10116"/>
    <lineage>
        <taxon>Eukaryota</taxon>
        <taxon>Metazoa</taxon>
        <taxon>Chordata</taxon>
        <taxon>Craniata</taxon>
        <taxon>Vertebrata</taxon>
        <taxon>Euteleostomi</taxon>
        <taxon>Mammalia</taxon>
        <taxon>Eutheria</taxon>
        <taxon>Euarchontoglires</taxon>
        <taxon>Glires</taxon>
        <taxon>Rodentia</taxon>
        <taxon>Myomorpha</taxon>
        <taxon>Muroidea</taxon>
        <taxon>Muridae</taxon>
        <taxon>Murinae</taxon>
        <taxon>Rattus</taxon>
    </lineage>
</organism>
<dbReference type="PANTHER" id="PTHR45971:SF2">
    <property type="entry name" value="PROTEIN ASSOCIATED WITH UVRAG AS AUTOPHAGY ENHANCER"/>
    <property type="match status" value="1"/>
</dbReference>
<evidence type="ECO:0000313" key="5">
    <source>
        <dbReference type="Proteomes" id="UP000002494"/>
    </source>
</evidence>
<dbReference type="Pfam" id="PF21054">
    <property type="entry name" value="RUBC_PIKBD"/>
    <property type="match status" value="1"/>
</dbReference>
<evidence type="ECO:0000256" key="1">
    <source>
        <dbReference type="ARBA" id="ARBA00023006"/>
    </source>
</evidence>
<protein>
    <submittedName>
        <fullName evidence="4">Rubicon like autophagy enhancer</fullName>
    </submittedName>
</protein>
<accession>A0ABK0M510</accession>
<feature type="domain" description="Rubicon Homology" evidence="3">
    <location>
        <begin position="437"/>
        <end position="638"/>
    </location>
</feature>
<dbReference type="InterPro" id="IPR025258">
    <property type="entry name" value="RH_dom"/>
</dbReference>
<feature type="region of interest" description="Disordered" evidence="2">
    <location>
        <begin position="181"/>
        <end position="207"/>
    </location>
</feature>
<reference evidence="4" key="1">
    <citation type="submission" date="2024-01" db="EMBL/GenBank/DDBJ databases">
        <title>GRCr8: a new rat reference genome assembly contstructed from accurate long reads and long range scaffolding.</title>
        <authorList>
            <person name="Doris P.A."/>
            <person name="Kalbfleisch T."/>
            <person name="Li K."/>
            <person name="Howe K."/>
            <person name="Wood J."/>
        </authorList>
    </citation>
    <scope>NUCLEOTIDE SEQUENCE [LARGE SCALE GENOMIC DNA]</scope>
    <source>
        <strain evidence="4">Brown Norway</strain>
    </source>
</reference>
<evidence type="ECO:0000259" key="3">
    <source>
        <dbReference type="SMART" id="SM01175"/>
    </source>
</evidence>
<reference evidence="4" key="2">
    <citation type="submission" date="2025-08" db="UniProtKB">
        <authorList>
            <consortium name="Ensembl"/>
        </authorList>
    </citation>
    <scope>IDENTIFICATION</scope>
    <source>
        <strain evidence="4">Brown Norway</strain>
    </source>
</reference>
<dbReference type="Pfam" id="PF13901">
    <property type="entry name" value="RH_dom"/>
    <property type="match status" value="1"/>
</dbReference>